<keyword evidence="2" id="KW-1133">Transmembrane helix</keyword>
<protein>
    <recommendedName>
        <fullName evidence="5">Transmembrane protein</fullName>
    </recommendedName>
</protein>
<comment type="caution">
    <text evidence="3">The sequence shown here is derived from an EMBL/GenBank/DDBJ whole genome shotgun (WGS) entry which is preliminary data.</text>
</comment>
<evidence type="ECO:0000313" key="4">
    <source>
        <dbReference type="Proteomes" id="UP000383932"/>
    </source>
</evidence>
<name>A0A5N5QIH9_9AGAM</name>
<proteinExistence type="predicted"/>
<accession>A0A5N5QIH9</accession>
<evidence type="ECO:0000256" key="1">
    <source>
        <dbReference type="SAM" id="MobiDB-lite"/>
    </source>
</evidence>
<sequence length="89" mass="9991">MSSHAGYIPLPAYSSEPSTPLDPPEYDDQRRGRLGQSYQSALLALEADPRFRQDEPKTWHRVLLLIAVVLLFGLAFHMKSGSFLGMEES</sequence>
<keyword evidence="2" id="KW-0812">Transmembrane</keyword>
<evidence type="ECO:0000256" key="2">
    <source>
        <dbReference type="SAM" id="Phobius"/>
    </source>
</evidence>
<feature type="region of interest" description="Disordered" evidence="1">
    <location>
        <begin position="1"/>
        <end position="32"/>
    </location>
</feature>
<reference evidence="3 4" key="1">
    <citation type="journal article" date="2019" name="Fungal Biol. Biotechnol.">
        <title>Draft genome sequence of fastidious pathogen Ceratobasidium theobromae, which causes vascular-streak dieback in Theobroma cacao.</title>
        <authorList>
            <person name="Ali S.S."/>
            <person name="Asman A."/>
            <person name="Shao J."/>
            <person name="Firmansyah A.P."/>
            <person name="Susilo A.W."/>
            <person name="Rosmana A."/>
            <person name="McMahon P."/>
            <person name="Junaid M."/>
            <person name="Guest D."/>
            <person name="Kheng T.Y."/>
            <person name="Meinhardt L.W."/>
            <person name="Bailey B.A."/>
        </authorList>
    </citation>
    <scope>NUCLEOTIDE SEQUENCE [LARGE SCALE GENOMIC DNA]</scope>
    <source>
        <strain evidence="3 4">CT2</strain>
    </source>
</reference>
<evidence type="ECO:0000313" key="3">
    <source>
        <dbReference type="EMBL" id="KAB5591550.1"/>
    </source>
</evidence>
<dbReference type="EMBL" id="SSOP01000100">
    <property type="protein sequence ID" value="KAB5591550.1"/>
    <property type="molecule type" value="Genomic_DNA"/>
</dbReference>
<keyword evidence="2" id="KW-0472">Membrane</keyword>
<dbReference type="AlphaFoldDB" id="A0A5N5QIH9"/>
<dbReference type="OrthoDB" id="3169857at2759"/>
<organism evidence="3 4">
    <name type="scientific">Ceratobasidium theobromae</name>
    <dbReference type="NCBI Taxonomy" id="1582974"/>
    <lineage>
        <taxon>Eukaryota</taxon>
        <taxon>Fungi</taxon>
        <taxon>Dikarya</taxon>
        <taxon>Basidiomycota</taxon>
        <taxon>Agaricomycotina</taxon>
        <taxon>Agaricomycetes</taxon>
        <taxon>Cantharellales</taxon>
        <taxon>Ceratobasidiaceae</taxon>
        <taxon>Ceratobasidium</taxon>
    </lineage>
</organism>
<evidence type="ECO:0008006" key="5">
    <source>
        <dbReference type="Google" id="ProtNLM"/>
    </source>
</evidence>
<dbReference type="Proteomes" id="UP000383932">
    <property type="component" value="Unassembled WGS sequence"/>
</dbReference>
<feature type="transmembrane region" description="Helical" evidence="2">
    <location>
        <begin position="58"/>
        <end position="76"/>
    </location>
</feature>
<gene>
    <name evidence="3" type="ORF">CTheo_5016</name>
</gene>
<keyword evidence="4" id="KW-1185">Reference proteome</keyword>